<feature type="non-terminal residue" evidence="2">
    <location>
        <position position="70"/>
    </location>
</feature>
<evidence type="ECO:0000256" key="1">
    <source>
        <dbReference type="SAM" id="MobiDB-lite"/>
    </source>
</evidence>
<proteinExistence type="predicted"/>
<protein>
    <submittedName>
        <fullName evidence="2">Uncharacterized protein</fullName>
    </submittedName>
</protein>
<comment type="caution">
    <text evidence="2">The sequence shown here is derived from an EMBL/GenBank/DDBJ whole genome shotgun (WGS) entry which is preliminary data.</text>
</comment>
<evidence type="ECO:0000313" key="3">
    <source>
        <dbReference type="Proteomes" id="UP001295794"/>
    </source>
</evidence>
<feature type="compositionally biased region" description="Basic and acidic residues" evidence="1">
    <location>
        <begin position="51"/>
        <end position="70"/>
    </location>
</feature>
<keyword evidence="3" id="KW-1185">Reference proteome</keyword>
<feature type="non-terminal residue" evidence="2">
    <location>
        <position position="1"/>
    </location>
</feature>
<gene>
    <name evidence="2" type="ORF">MYCIT1_LOCUS15849</name>
</gene>
<sequence>LKDVCVKDRICKYANCDVVCCLRALNRVGGTDPATKQNSICEKSDMPMQGTDRHLSARPQEPSRTEKPEN</sequence>
<dbReference type="EMBL" id="CAVNYO010000169">
    <property type="protein sequence ID" value="CAK5270998.1"/>
    <property type="molecule type" value="Genomic_DNA"/>
</dbReference>
<reference evidence="2" key="1">
    <citation type="submission" date="2023-11" db="EMBL/GenBank/DDBJ databases">
        <authorList>
            <person name="De Vega J J."/>
            <person name="De Vega J J."/>
        </authorList>
    </citation>
    <scope>NUCLEOTIDE SEQUENCE</scope>
</reference>
<organism evidence="2 3">
    <name type="scientific">Mycena citricolor</name>
    <dbReference type="NCBI Taxonomy" id="2018698"/>
    <lineage>
        <taxon>Eukaryota</taxon>
        <taxon>Fungi</taxon>
        <taxon>Dikarya</taxon>
        <taxon>Basidiomycota</taxon>
        <taxon>Agaricomycotina</taxon>
        <taxon>Agaricomycetes</taxon>
        <taxon>Agaricomycetidae</taxon>
        <taxon>Agaricales</taxon>
        <taxon>Marasmiineae</taxon>
        <taxon>Mycenaceae</taxon>
        <taxon>Mycena</taxon>
    </lineage>
</organism>
<accession>A0AAD2JZS1</accession>
<dbReference type="AlphaFoldDB" id="A0AAD2JZS1"/>
<name>A0AAD2JZS1_9AGAR</name>
<dbReference type="Proteomes" id="UP001295794">
    <property type="component" value="Unassembled WGS sequence"/>
</dbReference>
<feature type="region of interest" description="Disordered" evidence="1">
    <location>
        <begin position="29"/>
        <end position="70"/>
    </location>
</feature>
<evidence type="ECO:0000313" key="2">
    <source>
        <dbReference type="EMBL" id="CAK5270998.1"/>
    </source>
</evidence>